<keyword evidence="6 7" id="KW-0067">ATP-binding</keyword>
<dbReference type="InterPro" id="IPR008271">
    <property type="entry name" value="Ser/Thr_kinase_AS"/>
</dbReference>
<keyword evidence="5 11" id="KW-0418">Kinase</keyword>
<dbReference type="PANTHER" id="PTHR43289">
    <property type="entry name" value="MITOGEN-ACTIVATED PROTEIN KINASE KINASE KINASE 20-RELATED"/>
    <property type="match status" value="1"/>
</dbReference>
<keyword evidence="3" id="KW-0808">Transferase</keyword>
<keyword evidence="9" id="KW-0472">Membrane</keyword>
<evidence type="ECO:0000256" key="2">
    <source>
        <dbReference type="ARBA" id="ARBA00022527"/>
    </source>
</evidence>
<dbReference type="InterPro" id="IPR017441">
    <property type="entry name" value="Protein_kinase_ATP_BS"/>
</dbReference>
<name>A0ABT9RT42_9MICC</name>
<dbReference type="Gene3D" id="3.30.200.20">
    <property type="entry name" value="Phosphorylase Kinase, domain 1"/>
    <property type="match status" value="1"/>
</dbReference>
<dbReference type="SMART" id="SM00220">
    <property type="entry name" value="S_TKc"/>
    <property type="match status" value="1"/>
</dbReference>
<evidence type="ECO:0000256" key="8">
    <source>
        <dbReference type="SAM" id="MobiDB-lite"/>
    </source>
</evidence>
<dbReference type="InterPro" id="IPR011009">
    <property type="entry name" value="Kinase-like_dom_sf"/>
</dbReference>
<evidence type="ECO:0000313" key="12">
    <source>
        <dbReference type="Proteomes" id="UP001226577"/>
    </source>
</evidence>
<keyword evidence="12" id="KW-1185">Reference proteome</keyword>
<feature type="compositionally biased region" description="Low complexity" evidence="8">
    <location>
        <begin position="350"/>
        <end position="362"/>
    </location>
</feature>
<feature type="binding site" evidence="7">
    <location>
        <position position="47"/>
    </location>
    <ligand>
        <name>ATP</name>
        <dbReference type="ChEBI" id="CHEBI:30616"/>
    </ligand>
</feature>
<dbReference type="RefSeq" id="WP_307307313.1">
    <property type="nucleotide sequence ID" value="NZ_JAUSRE010000008.1"/>
</dbReference>
<dbReference type="GO" id="GO:0004674">
    <property type="term" value="F:protein serine/threonine kinase activity"/>
    <property type="evidence" value="ECO:0007669"/>
    <property type="project" value="UniProtKB-KW"/>
</dbReference>
<evidence type="ECO:0000256" key="4">
    <source>
        <dbReference type="ARBA" id="ARBA00022741"/>
    </source>
</evidence>
<sequence>MVAESPSSIKNEVVGGRYRLGDVIGRGGMSSVYCARDENLGRDVALKLFAPQAPDAEELKRQEAEIRLLATLNHPGLVTLFDAGIDDRIPDEPRPFLTMELVEGQDLRGRIRHSRVPLEELAVIGAGIADALAYVHGLGIIHRDIKPGNILLVQIRPGEPLRPKLTDFGIARIVDSTRLTATGTMVGTAAYLSPEQALGKPLSSATDIYSLGLVLLECIKGTVEYPGSAVESAVARLHRAPEIPDDVPSEWADLIRSMTAIEPLERPNAVDIETALRQALVSPASTPGELAPESTRVLPAMPFHPPTITAEESVDEVREAAEATGAMVPGSPAGVSDRKAAAAAAPPPASTATAASPAATAAKKPRLPWSRRVWLAVVIGVLVIAAGAAAVMMSVSARPADVVPYPTVTGVLGDHLQELQKSVEP</sequence>
<dbReference type="CDD" id="cd14014">
    <property type="entry name" value="STKc_PknB_like"/>
    <property type="match status" value="1"/>
</dbReference>
<feature type="transmembrane region" description="Helical" evidence="9">
    <location>
        <begin position="373"/>
        <end position="395"/>
    </location>
</feature>
<keyword evidence="9" id="KW-0812">Transmembrane</keyword>
<evidence type="ECO:0000256" key="7">
    <source>
        <dbReference type="PROSITE-ProRule" id="PRU10141"/>
    </source>
</evidence>
<organism evidence="11 12">
    <name type="scientific">Pseudarthrobacter enclensis</name>
    <dbReference type="NCBI Taxonomy" id="993070"/>
    <lineage>
        <taxon>Bacteria</taxon>
        <taxon>Bacillati</taxon>
        <taxon>Actinomycetota</taxon>
        <taxon>Actinomycetes</taxon>
        <taxon>Micrococcales</taxon>
        <taxon>Micrococcaceae</taxon>
        <taxon>Pseudarthrobacter</taxon>
    </lineage>
</organism>
<proteinExistence type="predicted"/>
<dbReference type="Pfam" id="PF00069">
    <property type="entry name" value="Pkinase"/>
    <property type="match status" value="1"/>
</dbReference>
<evidence type="ECO:0000256" key="3">
    <source>
        <dbReference type="ARBA" id="ARBA00022679"/>
    </source>
</evidence>
<dbReference type="PROSITE" id="PS00108">
    <property type="entry name" value="PROTEIN_KINASE_ST"/>
    <property type="match status" value="1"/>
</dbReference>
<dbReference type="SUPFAM" id="SSF56112">
    <property type="entry name" value="Protein kinase-like (PK-like)"/>
    <property type="match status" value="1"/>
</dbReference>
<keyword evidence="2 11" id="KW-0723">Serine/threonine-protein kinase</keyword>
<evidence type="ECO:0000259" key="10">
    <source>
        <dbReference type="PROSITE" id="PS50011"/>
    </source>
</evidence>
<dbReference type="Proteomes" id="UP001226577">
    <property type="component" value="Unassembled WGS sequence"/>
</dbReference>
<keyword evidence="9" id="KW-1133">Transmembrane helix</keyword>
<evidence type="ECO:0000256" key="5">
    <source>
        <dbReference type="ARBA" id="ARBA00022777"/>
    </source>
</evidence>
<evidence type="ECO:0000313" key="11">
    <source>
        <dbReference type="EMBL" id="MDP9888409.1"/>
    </source>
</evidence>
<dbReference type="EMBL" id="JAUSRE010000008">
    <property type="protein sequence ID" value="MDP9888409.1"/>
    <property type="molecule type" value="Genomic_DNA"/>
</dbReference>
<evidence type="ECO:0000256" key="9">
    <source>
        <dbReference type="SAM" id="Phobius"/>
    </source>
</evidence>
<keyword evidence="4 7" id="KW-0547">Nucleotide-binding</keyword>
<dbReference type="Gene3D" id="1.10.510.10">
    <property type="entry name" value="Transferase(Phosphotransferase) domain 1"/>
    <property type="match status" value="1"/>
</dbReference>
<feature type="region of interest" description="Disordered" evidence="8">
    <location>
        <begin position="320"/>
        <end position="362"/>
    </location>
</feature>
<feature type="domain" description="Protein kinase" evidence="10">
    <location>
        <begin position="18"/>
        <end position="281"/>
    </location>
</feature>
<dbReference type="PROSITE" id="PS50011">
    <property type="entry name" value="PROTEIN_KINASE_DOM"/>
    <property type="match status" value="1"/>
</dbReference>
<gene>
    <name evidence="11" type="ORF">J2X98_001997</name>
</gene>
<dbReference type="EC" id="2.7.11.1" evidence="1"/>
<reference evidence="11 12" key="1">
    <citation type="submission" date="2023-07" db="EMBL/GenBank/DDBJ databases">
        <title>Sorghum-associated microbial communities from plants grown in Nebraska, USA.</title>
        <authorList>
            <person name="Schachtman D."/>
        </authorList>
    </citation>
    <scope>NUCLEOTIDE SEQUENCE [LARGE SCALE GENOMIC DNA]</scope>
    <source>
        <strain evidence="11 12">CC222</strain>
    </source>
</reference>
<dbReference type="InterPro" id="IPR000719">
    <property type="entry name" value="Prot_kinase_dom"/>
</dbReference>
<protein>
    <recommendedName>
        <fullName evidence="1">non-specific serine/threonine protein kinase</fullName>
        <ecNumber evidence="1">2.7.11.1</ecNumber>
    </recommendedName>
</protein>
<dbReference type="PROSITE" id="PS00107">
    <property type="entry name" value="PROTEIN_KINASE_ATP"/>
    <property type="match status" value="1"/>
</dbReference>
<accession>A0ABT9RT42</accession>
<evidence type="ECO:0000256" key="1">
    <source>
        <dbReference type="ARBA" id="ARBA00012513"/>
    </source>
</evidence>
<dbReference type="PANTHER" id="PTHR43289:SF6">
    <property type="entry name" value="SERINE_THREONINE-PROTEIN KINASE NEKL-3"/>
    <property type="match status" value="1"/>
</dbReference>
<evidence type="ECO:0000256" key="6">
    <source>
        <dbReference type="ARBA" id="ARBA00022840"/>
    </source>
</evidence>
<comment type="caution">
    <text evidence="11">The sequence shown here is derived from an EMBL/GenBank/DDBJ whole genome shotgun (WGS) entry which is preliminary data.</text>
</comment>